<reference evidence="2" key="1">
    <citation type="journal article" date="2019" name="Int. J. Syst. Evol. Microbiol.">
        <title>The Global Catalogue of Microorganisms (GCM) 10K type strain sequencing project: providing services to taxonomists for standard genome sequencing and annotation.</title>
        <authorList>
            <consortium name="The Broad Institute Genomics Platform"/>
            <consortium name="The Broad Institute Genome Sequencing Center for Infectious Disease"/>
            <person name="Wu L."/>
            <person name="Ma J."/>
        </authorList>
    </citation>
    <scope>NUCLEOTIDE SEQUENCE [LARGE SCALE GENOMIC DNA]</scope>
    <source>
        <strain evidence="2">KCTC 33575</strain>
    </source>
</reference>
<dbReference type="PROSITE" id="PS51257">
    <property type="entry name" value="PROKAR_LIPOPROTEIN"/>
    <property type="match status" value="1"/>
</dbReference>
<keyword evidence="2" id="KW-1185">Reference proteome</keyword>
<gene>
    <name evidence="1" type="ORF">ACFSX4_02205</name>
</gene>
<dbReference type="EMBL" id="JBHUOQ010000001">
    <property type="protein sequence ID" value="MFD2829262.1"/>
    <property type="molecule type" value="Genomic_DNA"/>
</dbReference>
<protein>
    <submittedName>
        <fullName evidence="1">Uncharacterized protein</fullName>
    </submittedName>
</protein>
<dbReference type="RefSeq" id="WP_377771113.1">
    <property type="nucleotide sequence ID" value="NZ_JBHUOQ010000001.1"/>
</dbReference>
<sequence>MKEILKTMMILSLFLTVTGCSSDSLSGKSFGVSNVIINPMDGSDVSTDFMTTFKFNRGTVTQTNDSEISGSYTLDEDALKITFTNDHEELTMVFSAFSETDIRDNTYQSELLHTDYDYDNGAVRHFEALTTLSNGAPVYFVEVDL</sequence>
<proteinExistence type="predicted"/>
<accession>A0ABW5WTC8</accession>
<organism evidence="1 2">
    <name type="scientific">Corticicoccus populi</name>
    <dbReference type="NCBI Taxonomy" id="1812821"/>
    <lineage>
        <taxon>Bacteria</taxon>
        <taxon>Bacillati</taxon>
        <taxon>Bacillota</taxon>
        <taxon>Bacilli</taxon>
        <taxon>Bacillales</taxon>
        <taxon>Staphylococcaceae</taxon>
        <taxon>Corticicoccus</taxon>
    </lineage>
</organism>
<dbReference type="Proteomes" id="UP001597519">
    <property type="component" value="Unassembled WGS sequence"/>
</dbReference>
<evidence type="ECO:0000313" key="1">
    <source>
        <dbReference type="EMBL" id="MFD2829262.1"/>
    </source>
</evidence>
<name>A0ABW5WTC8_9STAP</name>
<evidence type="ECO:0000313" key="2">
    <source>
        <dbReference type="Proteomes" id="UP001597519"/>
    </source>
</evidence>
<comment type="caution">
    <text evidence="1">The sequence shown here is derived from an EMBL/GenBank/DDBJ whole genome shotgun (WGS) entry which is preliminary data.</text>
</comment>